<dbReference type="PANTHER" id="PTHR12265:SF30">
    <property type="entry name" value="TRANSMEMBRANE PROTEIN 53"/>
    <property type="match status" value="1"/>
</dbReference>
<gene>
    <name evidence="8" type="ORF">OIDMADRAFT_125154</name>
</gene>
<protein>
    <submittedName>
        <fullName evidence="8">Uncharacterized protein</fullName>
    </submittedName>
</protein>
<dbReference type="Pfam" id="PF05705">
    <property type="entry name" value="DUF829"/>
    <property type="match status" value="1"/>
</dbReference>
<evidence type="ECO:0000256" key="4">
    <source>
        <dbReference type="ARBA" id="ARBA00023136"/>
    </source>
</evidence>
<organism evidence="8 9">
    <name type="scientific">Oidiodendron maius (strain Zn)</name>
    <dbReference type="NCBI Taxonomy" id="913774"/>
    <lineage>
        <taxon>Eukaryota</taxon>
        <taxon>Fungi</taxon>
        <taxon>Dikarya</taxon>
        <taxon>Ascomycota</taxon>
        <taxon>Pezizomycotina</taxon>
        <taxon>Leotiomycetes</taxon>
        <taxon>Leotiomycetes incertae sedis</taxon>
        <taxon>Myxotrichaceae</taxon>
        <taxon>Oidiodendron</taxon>
    </lineage>
</organism>
<feature type="region of interest" description="Disordered" evidence="7">
    <location>
        <begin position="44"/>
        <end position="70"/>
    </location>
</feature>
<keyword evidence="4" id="KW-0472">Membrane</keyword>
<dbReference type="PANTHER" id="PTHR12265">
    <property type="entry name" value="TRANSMEMBRANE PROTEIN 53"/>
    <property type="match status" value="1"/>
</dbReference>
<evidence type="ECO:0000256" key="7">
    <source>
        <dbReference type="SAM" id="MobiDB-lite"/>
    </source>
</evidence>
<reference evidence="8 9" key="1">
    <citation type="submission" date="2014-04" db="EMBL/GenBank/DDBJ databases">
        <authorList>
            <consortium name="DOE Joint Genome Institute"/>
            <person name="Kuo A."/>
            <person name="Martino E."/>
            <person name="Perotto S."/>
            <person name="Kohler A."/>
            <person name="Nagy L.G."/>
            <person name="Floudas D."/>
            <person name="Copeland A."/>
            <person name="Barry K.W."/>
            <person name="Cichocki N."/>
            <person name="Veneault-Fourrey C."/>
            <person name="LaButti K."/>
            <person name="Lindquist E.A."/>
            <person name="Lipzen A."/>
            <person name="Lundell T."/>
            <person name="Morin E."/>
            <person name="Murat C."/>
            <person name="Sun H."/>
            <person name="Tunlid A."/>
            <person name="Henrissat B."/>
            <person name="Grigoriev I.V."/>
            <person name="Hibbett D.S."/>
            <person name="Martin F."/>
            <person name="Nordberg H.P."/>
            <person name="Cantor M.N."/>
            <person name="Hua S.X."/>
        </authorList>
    </citation>
    <scope>NUCLEOTIDE SEQUENCE [LARGE SCALE GENOMIC DNA]</scope>
    <source>
        <strain evidence="8 9">Zn</strain>
    </source>
</reference>
<dbReference type="OrthoDB" id="77878at2759"/>
<dbReference type="Proteomes" id="UP000054321">
    <property type="component" value="Unassembled WGS sequence"/>
</dbReference>
<dbReference type="InParanoid" id="A0A0C3HBR6"/>
<evidence type="ECO:0000256" key="2">
    <source>
        <dbReference type="ARBA" id="ARBA00022692"/>
    </source>
</evidence>
<dbReference type="AlphaFoldDB" id="A0A0C3HBR6"/>
<accession>A0A0C3HBR6</accession>
<evidence type="ECO:0000256" key="6">
    <source>
        <dbReference type="ARBA" id="ARBA00037847"/>
    </source>
</evidence>
<keyword evidence="2" id="KW-0812">Transmembrane</keyword>
<sequence>MEQQSDPNPTTVDTSTFIAPPDKVPQPTSHFRKLSPTLYEYIRPLPQPSAQSPSRERAATLSHVSTTEHGTKPTPAIIALFGWAGAPLYAMKRFAKGHSKEFPTARVLVILCTSMTLYFQTDQAAQEGIMPLLKILSGHMPSSSSKDTPNQTRRSYGDIPPVIFHAFSNGGLIPIRSLALAWRTTYHTPLPFALLVLDSGPGSGRFRKEAFRWANSAIVPFLTSDSIAAKVPGASALLNIAALGWVTAVVAIPEIATGRENLVSAGRRCVNDLRLLDTKGSLLYIYSSGDESVRWQDVESNIEVARRTKRDGSVMSMKLERSNHVSHEKMYPERYWQQVRRAWKEATTLTDSLHIKSKL</sequence>
<evidence type="ECO:0000256" key="1">
    <source>
        <dbReference type="ARBA" id="ARBA00004126"/>
    </source>
</evidence>
<dbReference type="EMBL" id="KN832877">
    <property type="protein sequence ID" value="KIN00605.1"/>
    <property type="molecule type" value="Genomic_DNA"/>
</dbReference>
<dbReference type="InterPro" id="IPR008547">
    <property type="entry name" value="DUF829_TMEM53"/>
</dbReference>
<evidence type="ECO:0000313" key="9">
    <source>
        <dbReference type="Proteomes" id="UP000054321"/>
    </source>
</evidence>
<keyword evidence="5" id="KW-0539">Nucleus</keyword>
<evidence type="ECO:0000256" key="3">
    <source>
        <dbReference type="ARBA" id="ARBA00022989"/>
    </source>
</evidence>
<feature type="compositionally biased region" description="Polar residues" evidence="7">
    <location>
        <begin position="1"/>
        <end position="17"/>
    </location>
</feature>
<name>A0A0C3HBR6_OIDMZ</name>
<reference evidence="9" key="2">
    <citation type="submission" date="2015-01" db="EMBL/GenBank/DDBJ databases">
        <title>Evolutionary Origins and Diversification of the Mycorrhizal Mutualists.</title>
        <authorList>
            <consortium name="DOE Joint Genome Institute"/>
            <consortium name="Mycorrhizal Genomics Consortium"/>
            <person name="Kohler A."/>
            <person name="Kuo A."/>
            <person name="Nagy L.G."/>
            <person name="Floudas D."/>
            <person name="Copeland A."/>
            <person name="Barry K.W."/>
            <person name="Cichocki N."/>
            <person name="Veneault-Fourrey C."/>
            <person name="LaButti K."/>
            <person name="Lindquist E.A."/>
            <person name="Lipzen A."/>
            <person name="Lundell T."/>
            <person name="Morin E."/>
            <person name="Murat C."/>
            <person name="Riley R."/>
            <person name="Ohm R."/>
            <person name="Sun H."/>
            <person name="Tunlid A."/>
            <person name="Henrissat B."/>
            <person name="Grigoriev I.V."/>
            <person name="Hibbett D.S."/>
            <person name="Martin F."/>
        </authorList>
    </citation>
    <scope>NUCLEOTIDE SEQUENCE [LARGE SCALE GENOMIC DNA]</scope>
    <source>
        <strain evidence="9">Zn</strain>
    </source>
</reference>
<proteinExistence type="predicted"/>
<comment type="subcellular location">
    <subcellularLocation>
        <location evidence="6">Endomembrane system</location>
        <topology evidence="6">Single-pass membrane protein</topology>
    </subcellularLocation>
    <subcellularLocation>
        <location evidence="1">Nucleus membrane</location>
    </subcellularLocation>
</comment>
<evidence type="ECO:0000313" key="8">
    <source>
        <dbReference type="EMBL" id="KIN00605.1"/>
    </source>
</evidence>
<feature type="region of interest" description="Disordered" evidence="7">
    <location>
        <begin position="1"/>
        <end position="30"/>
    </location>
</feature>
<dbReference type="HOGENOM" id="CLU_036503_0_1_1"/>
<dbReference type="GO" id="GO:0031965">
    <property type="term" value="C:nuclear membrane"/>
    <property type="evidence" value="ECO:0007669"/>
    <property type="project" value="UniProtKB-SubCell"/>
</dbReference>
<evidence type="ECO:0000256" key="5">
    <source>
        <dbReference type="ARBA" id="ARBA00023242"/>
    </source>
</evidence>
<keyword evidence="9" id="KW-1185">Reference proteome</keyword>
<keyword evidence="3" id="KW-1133">Transmembrane helix</keyword>